<dbReference type="InterPro" id="IPR011990">
    <property type="entry name" value="TPR-like_helical_dom_sf"/>
</dbReference>
<feature type="region of interest" description="Disordered" evidence="2">
    <location>
        <begin position="56"/>
        <end position="95"/>
    </location>
</feature>
<feature type="compositionally biased region" description="Polar residues" evidence="2">
    <location>
        <begin position="68"/>
        <end position="79"/>
    </location>
</feature>
<dbReference type="InterPro" id="IPR011519">
    <property type="entry name" value="UnbV_ASPIC"/>
</dbReference>
<dbReference type="SUPFAM" id="SSF69318">
    <property type="entry name" value="Integrin alpha N-terminal domain"/>
    <property type="match status" value="1"/>
</dbReference>
<dbReference type="InterPro" id="IPR028994">
    <property type="entry name" value="Integrin_alpha_N"/>
</dbReference>
<dbReference type="Pfam" id="PF07593">
    <property type="entry name" value="UnbV_ASPIC"/>
    <property type="match status" value="1"/>
</dbReference>
<keyword evidence="5" id="KW-1185">Reference proteome</keyword>
<dbReference type="InterPro" id="IPR027039">
    <property type="entry name" value="Crtac1"/>
</dbReference>
<protein>
    <submittedName>
        <fullName evidence="4">Tetratricopeptide repeat protein</fullName>
    </submittedName>
</protein>
<reference evidence="4 5" key="1">
    <citation type="submission" date="2019-02" db="EMBL/GenBank/DDBJ databases">
        <title>Deep-cultivation of Planctomycetes and their phenomic and genomic characterization uncovers novel biology.</title>
        <authorList>
            <person name="Wiegand S."/>
            <person name="Jogler M."/>
            <person name="Boedeker C."/>
            <person name="Pinto D."/>
            <person name="Vollmers J."/>
            <person name="Rivas-Marin E."/>
            <person name="Kohn T."/>
            <person name="Peeters S.H."/>
            <person name="Heuer A."/>
            <person name="Rast P."/>
            <person name="Oberbeckmann S."/>
            <person name="Bunk B."/>
            <person name="Jeske O."/>
            <person name="Meyerdierks A."/>
            <person name="Storesund J.E."/>
            <person name="Kallscheuer N."/>
            <person name="Luecker S."/>
            <person name="Lage O.M."/>
            <person name="Pohl T."/>
            <person name="Merkel B.J."/>
            <person name="Hornburger P."/>
            <person name="Mueller R.-W."/>
            <person name="Bruemmer F."/>
            <person name="Labrenz M."/>
            <person name="Spormann A.M."/>
            <person name="Op Den Camp H."/>
            <person name="Overmann J."/>
            <person name="Amann R."/>
            <person name="Jetten M.S.M."/>
            <person name="Mascher T."/>
            <person name="Medema M.H."/>
            <person name="Devos D.P."/>
            <person name="Kaster A.-K."/>
            <person name="Ovreas L."/>
            <person name="Rohde M."/>
            <person name="Galperin M.Y."/>
            <person name="Jogler C."/>
        </authorList>
    </citation>
    <scope>NUCLEOTIDE SEQUENCE [LARGE SCALE GENOMIC DNA]</scope>
    <source>
        <strain evidence="4 5">Pla22</strain>
    </source>
</reference>
<dbReference type="AlphaFoldDB" id="A0A5C5WQM7"/>
<organism evidence="4 5">
    <name type="scientific">Rubripirellula amarantea</name>
    <dbReference type="NCBI Taxonomy" id="2527999"/>
    <lineage>
        <taxon>Bacteria</taxon>
        <taxon>Pseudomonadati</taxon>
        <taxon>Planctomycetota</taxon>
        <taxon>Planctomycetia</taxon>
        <taxon>Pirellulales</taxon>
        <taxon>Pirellulaceae</taxon>
        <taxon>Rubripirellula</taxon>
    </lineage>
</organism>
<feature type="compositionally biased region" description="Low complexity" evidence="2">
    <location>
        <begin position="80"/>
        <end position="92"/>
    </location>
</feature>
<evidence type="ECO:0000313" key="4">
    <source>
        <dbReference type="EMBL" id="TWT52760.1"/>
    </source>
</evidence>
<evidence type="ECO:0000256" key="1">
    <source>
        <dbReference type="ARBA" id="ARBA00022729"/>
    </source>
</evidence>
<keyword evidence="1" id="KW-0732">Signal</keyword>
<dbReference type="Proteomes" id="UP000316598">
    <property type="component" value="Unassembled WGS sequence"/>
</dbReference>
<dbReference type="PANTHER" id="PTHR16026:SF0">
    <property type="entry name" value="CARTILAGE ACIDIC PROTEIN 1"/>
    <property type="match status" value="1"/>
</dbReference>
<dbReference type="SUPFAM" id="SSF48452">
    <property type="entry name" value="TPR-like"/>
    <property type="match status" value="2"/>
</dbReference>
<dbReference type="RefSeq" id="WP_146513082.1">
    <property type="nucleotide sequence ID" value="NZ_SJPI01000001.1"/>
</dbReference>
<evidence type="ECO:0000256" key="2">
    <source>
        <dbReference type="SAM" id="MobiDB-lite"/>
    </source>
</evidence>
<feature type="domain" description="ASPIC/UnbV" evidence="3">
    <location>
        <begin position="963"/>
        <end position="1027"/>
    </location>
</feature>
<proteinExistence type="predicted"/>
<dbReference type="EMBL" id="SJPI01000001">
    <property type="protein sequence ID" value="TWT52760.1"/>
    <property type="molecule type" value="Genomic_DNA"/>
</dbReference>
<dbReference type="Pfam" id="PF13517">
    <property type="entry name" value="FG-GAP_3"/>
    <property type="match status" value="1"/>
</dbReference>
<dbReference type="Gene3D" id="2.130.10.130">
    <property type="entry name" value="Integrin alpha, N-terminal"/>
    <property type="match status" value="2"/>
</dbReference>
<gene>
    <name evidence="4" type="ORF">Pla22_03860</name>
</gene>
<dbReference type="PANTHER" id="PTHR16026">
    <property type="entry name" value="CARTILAGE ACIDIC PROTEIN 1"/>
    <property type="match status" value="1"/>
</dbReference>
<accession>A0A5C5WQM7</accession>
<evidence type="ECO:0000313" key="5">
    <source>
        <dbReference type="Proteomes" id="UP000316598"/>
    </source>
</evidence>
<dbReference type="Gene3D" id="1.25.40.10">
    <property type="entry name" value="Tetratricopeptide repeat domain"/>
    <property type="match status" value="1"/>
</dbReference>
<dbReference type="InterPro" id="IPR013517">
    <property type="entry name" value="FG-GAP"/>
</dbReference>
<evidence type="ECO:0000259" key="3">
    <source>
        <dbReference type="Pfam" id="PF07593"/>
    </source>
</evidence>
<name>A0A5C5WQM7_9BACT</name>
<comment type="caution">
    <text evidence="4">The sequence shown here is derived from an EMBL/GenBank/DDBJ whole genome shotgun (WGS) entry which is preliminary data.</text>
</comment>
<dbReference type="OrthoDB" id="5287961at2"/>
<sequence>MGKRLDAFALTSRKKFCDPTATTAGTLKVASALLWTAGNLGLISWVGCAPSSSSLDGGRDHQKIETLPQASPNGNALGQSSELSGSSESSGSVERAMKAASLGDWKAAKRFLRSHLVSDPGNTSLQEDLARVAMQQGRTMIAIEFLQNVVDSNPDASMSIREDLAQMMMATGRPFETVAIEESLIERYPEAVDSRFALAGLAAMLGLDEVAVGQLRWLAQHKHGHFEGLVVLAQPSQVEPDSAMCEKLLQLCPEDQRAQYGPAKRDSLKLKWRQVADRLRPVVDQHPEFIPGYVLYGRALMELGKIDAMQDWYVKRPQDAQSSPQYWFVVGMWAEERGDHGGAARAYCEAALRQGANDSETLTHLIASLRRIGREDDVQHVAKRNEHLTQLHDLTKTLYERDTQSQKVAMQVAETMSRLGRVWEAEGWARFALTLRDDRLSDAKDRYLAIRSRLSPETPWDSSSVVEELKRQSLELPEISSLSSAPALDRKFALGNSKFLFADEAEARGLFHTTSLAPEANQQGHYIFQSNGGGAAVIDFDLDGWPDLTVADLNGKPMQEDSNTDRLFRNVNGSFIDITKESTFRDHGFSQGITVGDYNSDGFPDVLTGNIGQNRLFRNNGDGTFADVTETVGLTGRLWTTSMVIADIDGDGNADVFEVNYCGGNRPYERACRSREDNHLVACTPMDFEGEPDRVWAGLGDGTFEDVTAKWMKQSSPGRGLGLVAGHLDERPGLDVYVANDMSANHLWSLNRSDPGVADESTSLVEIAASRGLALSGRSLSQASMGIAVGDPDCDGDTDLFVTHFAGDHNTYYEQVGRGLWADRTYRAGLSEPSIDHLGFGIQWSDFDNDGTLELIIANGHVSDLDRSDVAYQMPPQLFRQTEVSQWAELPQGELGDYFSQDHLGRALLTMDANRDGRNDVVVTHLYEPVSLLMNHTRSASEDSSLGNTVGLVFVAKQSHRDAVGTTVQAKVGRRILHAQLTGGDGYMVSNQRRISLGIGNATEIESATITWPAGTQQTFHSLLSGRDYMLVEGDAEPTVLFDHSDQG</sequence>